<dbReference type="Pfam" id="PF26622">
    <property type="entry name" value="DUF8199"/>
    <property type="match status" value="1"/>
</dbReference>
<sequence length="141" mass="16128">MQLKKHISFILSFLILVANMGLALNVHYCEGQVSEVSFAYKIQEPCNDHHAEEAKTCCALATDNHENCCKNDLVKFKNKADNLIIVKSLQLDLAGFYMIPEWKPIQFYGEAPIVKKQIPAFYCESNAPPLFKLYCRYTLYA</sequence>
<dbReference type="Proteomes" id="UP000253951">
    <property type="component" value="Chromosome"/>
</dbReference>
<protein>
    <submittedName>
        <fullName evidence="1">Uncharacterized protein</fullName>
    </submittedName>
</protein>
<dbReference type="NCBIfam" id="NF047658">
    <property type="entry name" value="HYC_CC_PP"/>
    <property type="match status" value="1"/>
</dbReference>
<dbReference type="AlphaFoldDB" id="A0A345H9K2"/>
<organism evidence="1 2">
    <name type="scientific">Flavobacterium arcticum</name>
    <dbReference type="NCBI Taxonomy" id="1784713"/>
    <lineage>
        <taxon>Bacteria</taxon>
        <taxon>Pseudomonadati</taxon>
        <taxon>Bacteroidota</taxon>
        <taxon>Flavobacteriia</taxon>
        <taxon>Flavobacteriales</taxon>
        <taxon>Flavobacteriaceae</taxon>
        <taxon>Flavobacterium</taxon>
    </lineage>
</organism>
<reference evidence="1 2" key="1">
    <citation type="submission" date="2018-07" db="EMBL/GenBank/DDBJ databases">
        <title>Complete genome sequence of Flavobacterium arcticum type strain SM1502T.</title>
        <authorList>
            <person name="Li Y."/>
            <person name="Li D.-D."/>
        </authorList>
    </citation>
    <scope>NUCLEOTIDE SEQUENCE [LARGE SCALE GENOMIC DNA]</scope>
    <source>
        <strain evidence="1 2">SM1502</strain>
    </source>
</reference>
<gene>
    <name evidence="1" type="ORF">DVK85_03080</name>
</gene>
<evidence type="ECO:0000313" key="1">
    <source>
        <dbReference type="EMBL" id="AXG73262.1"/>
    </source>
</evidence>
<name>A0A345H9K2_9FLAO</name>
<dbReference type="InterPro" id="IPR058512">
    <property type="entry name" value="DUF8199"/>
</dbReference>
<dbReference type="RefSeq" id="WP_114677023.1">
    <property type="nucleotide sequence ID" value="NZ_CP031188.1"/>
</dbReference>
<keyword evidence="2" id="KW-1185">Reference proteome</keyword>
<proteinExistence type="predicted"/>
<dbReference type="KEGG" id="fat:DVK85_03080"/>
<dbReference type="OrthoDB" id="795045at2"/>
<dbReference type="InterPro" id="IPR058060">
    <property type="entry name" value="HYC_CC_PP"/>
</dbReference>
<accession>A0A345H9K2</accession>
<evidence type="ECO:0000313" key="2">
    <source>
        <dbReference type="Proteomes" id="UP000253951"/>
    </source>
</evidence>
<dbReference type="EMBL" id="CP031188">
    <property type="protein sequence ID" value="AXG73262.1"/>
    <property type="molecule type" value="Genomic_DNA"/>
</dbReference>